<feature type="domain" description="Sulfatase N-terminal" evidence="3">
    <location>
        <begin position="16"/>
        <end position="255"/>
    </location>
</feature>
<keyword evidence="2" id="KW-0378">Hydrolase</keyword>
<dbReference type="Gene3D" id="3.40.720.10">
    <property type="entry name" value="Alkaline Phosphatase, subunit A"/>
    <property type="match status" value="1"/>
</dbReference>
<evidence type="ECO:0000256" key="1">
    <source>
        <dbReference type="ARBA" id="ARBA00008779"/>
    </source>
</evidence>
<evidence type="ECO:0000256" key="2">
    <source>
        <dbReference type="ARBA" id="ARBA00022801"/>
    </source>
</evidence>
<dbReference type="Pfam" id="PF00884">
    <property type="entry name" value="Sulfatase"/>
    <property type="match status" value="1"/>
</dbReference>
<name>A0A8J3DKF0_9BACT</name>
<comment type="caution">
    <text evidence="4">The sequence shown here is derived from an EMBL/GenBank/DDBJ whole genome shotgun (WGS) entry which is preliminary data.</text>
</comment>
<evidence type="ECO:0000313" key="5">
    <source>
        <dbReference type="Proteomes" id="UP000642829"/>
    </source>
</evidence>
<proteinExistence type="inferred from homology"/>
<dbReference type="AlphaFoldDB" id="A0A8J3DKF0"/>
<dbReference type="InterPro" id="IPR047838">
    <property type="entry name" value="STM4013-like"/>
</dbReference>
<organism evidence="4 5">
    <name type="scientific">Cerasicoccus arenae</name>
    <dbReference type="NCBI Taxonomy" id="424488"/>
    <lineage>
        <taxon>Bacteria</taxon>
        <taxon>Pseudomonadati</taxon>
        <taxon>Verrucomicrobiota</taxon>
        <taxon>Opitutia</taxon>
        <taxon>Puniceicoccales</taxon>
        <taxon>Cerasicoccaceae</taxon>
        <taxon>Cerasicoccus</taxon>
    </lineage>
</organism>
<reference evidence="4" key="2">
    <citation type="submission" date="2020-09" db="EMBL/GenBank/DDBJ databases">
        <authorList>
            <person name="Sun Q."/>
            <person name="Kim S."/>
        </authorList>
    </citation>
    <scope>NUCLEOTIDE SEQUENCE</scope>
    <source>
        <strain evidence="4">KCTC 12870</strain>
    </source>
</reference>
<gene>
    <name evidence="4" type="ORF">GCM10007047_20490</name>
</gene>
<dbReference type="Proteomes" id="UP000642829">
    <property type="component" value="Unassembled WGS sequence"/>
</dbReference>
<dbReference type="RefSeq" id="WP_200163418.1">
    <property type="nucleotide sequence ID" value="NZ_JAENIH010000049.1"/>
</dbReference>
<dbReference type="PANTHER" id="PTHR42693:SF53">
    <property type="entry name" value="ENDO-4-O-SULFATASE"/>
    <property type="match status" value="1"/>
</dbReference>
<sequence>MSASWNMNKLIGKVDVALIVLDSLRYDVAQTEWSTCRTPNLAAYLPPGGWEKRHSPGSFTYAAHQAFFAGFLPTPADPTSHKERLFATRFAGSETTGNNTFQVDTSDLVTGLRRHGYHTICSGGVGFFNQQTELSSVFPKFFDEAHWSEQTSVIAPDSTRHQVELAQQRASAIDSGKRIFWYFNLAAIHQPNKHYIEGKNKDDIETHAAALRYVDTHITALMNTLRKRNDLFILLGSDHGVLYGEEGFTGHRIGHKHVYTVPWAEFLLEQNGQVHHTPLDE</sequence>
<reference evidence="4" key="1">
    <citation type="journal article" date="2014" name="Int. J. Syst. Evol. Microbiol.">
        <title>Complete genome sequence of Corynebacterium casei LMG S-19264T (=DSM 44701T), isolated from a smear-ripened cheese.</title>
        <authorList>
            <consortium name="US DOE Joint Genome Institute (JGI-PGF)"/>
            <person name="Walter F."/>
            <person name="Albersmeier A."/>
            <person name="Kalinowski J."/>
            <person name="Ruckert C."/>
        </authorList>
    </citation>
    <scope>NUCLEOTIDE SEQUENCE</scope>
    <source>
        <strain evidence="4">KCTC 12870</strain>
    </source>
</reference>
<dbReference type="SUPFAM" id="SSF53649">
    <property type="entry name" value="Alkaline phosphatase-like"/>
    <property type="match status" value="1"/>
</dbReference>
<evidence type="ECO:0000313" key="4">
    <source>
        <dbReference type="EMBL" id="GHC03733.1"/>
    </source>
</evidence>
<protein>
    <submittedName>
        <fullName evidence="4">Membrane protein</fullName>
    </submittedName>
</protein>
<dbReference type="NCBIfam" id="NF038075">
    <property type="entry name" value="fam_STM4013"/>
    <property type="match status" value="1"/>
</dbReference>
<dbReference type="InterPro" id="IPR000917">
    <property type="entry name" value="Sulfatase_N"/>
</dbReference>
<dbReference type="EMBL" id="BMXG01000011">
    <property type="protein sequence ID" value="GHC03733.1"/>
    <property type="molecule type" value="Genomic_DNA"/>
</dbReference>
<dbReference type="PANTHER" id="PTHR42693">
    <property type="entry name" value="ARYLSULFATASE FAMILY MEMBER"/>
    <property type="match status" value="1"/>
</dbReference>
<dbReference type="GO" id="GO:0004065">
    <property type="term" value="F:arylsulfatase activity"/>
    <property type="evidence" value="ECO:0007669"/>
    <property type="project" value="TreeGrafter"/>
</dbReference>
<dbReference type="InterPro" id="IPR050738">
    <property type="entry name" value="Sulfatase"/>
</dbReference>
<dbReference type="InterPro" id="IPR017850">
    <property type="entry name" value="Alkaline_phosphatase_core_sf"/>
</dbReference>
<keyword evidence="5" id="KW-1185">Reference proteome</keyword>
<comment type="similarity">
    <text evidence="1">Belongs to the sulfatase family.</text>
</comment>
<accession>A0A8J3DKF0</accession>
<evidence type="ECO:0000259" key="3">
    <source>
        <dbReference type="Pfam" id="PF00884"/>
    </source>
</evidence>